<dbReference type="PANTHER" id="PTHR34982">
    <property type="entry name" value="YOP PROTEINS TRANSLOCATION PROTEIN L"/>
    <property type="match status" value="1"/>
</dbReference>
<evidence type="ECO:0000313" key="13">
    <source>
        <dbReference type="Proteomes" id="UP000464787"/>
    </source>
</evidence>
<comment type="subcellular location">
    <subcellularLocation>
        <location evidence="2">Cytoplasm</location>
    </subcellularLocation>
</comment>
<evidence type="ECO:0000256" key="9">
    <source>
        <dbReference type="ARBA" id="ARBA00023225"/>
    </source>
</evidence>
<comment type="similarity">
    <text evidence="3">Belongs to the FliH family.</text>
</comment>
<evidence type="ECO:0000256" key="4">
    <source>
        <dbReference type="ARBA" id="ARBA00016507"/>
    </source>
</evidence>
<keyword evidence="12" id="KW-0966">Cell projection</keyword>
<keyword evidence="13" id="KW-1185">Reference proteome</keyword>
<keyword evidence="6" id="KW-0963">Cytoplasm</keyword>
<keyword evidence="12" id="KW-0282">Flagellum</keyword>
<keyword evidence="5" id="KW-0813">Transport</keyword>
<gene>
    <name evidence="12" type="ORF">GT347_08030</name>
</gene>
<evidence type="ECO:0000256" key="2">
    <source>
        <dbReference type="ARBA" id="ARBA00004496"/>
    </source>
</evidence>
<dbReference type="GO" id="GO:0009288">
    <property type="term" value="C:bacterial-type flagellum"/>
    <property type="evidence" value="ECO:0007669"/>
    <property type="project" value="InterPro"/>
</dbReference>
<evidence type="ECO:0000256" key="8">
    <source>
        <dbReference type="ARBA" id="ARBA00022927"/>
    </source>
</evidence>
<feature type="region of interest" description="Disordered" evidence="10">
    <location>
        <begin position="230"/>
        <end position="251"/>
    </location>
</feature>
<evidence type="ECO:0000256" key="1">
    <source>
        <dbReference type="ARBA" id="ARBA00003041"/>
    </source>
</evidence>
<evidence type="ECO:0000256" key="6">
    <source>
        <dbReference type="ARBA" id="ARBA00022490"/>
    </source>
</evidence>
<dbReference type="InterPro" id="IPR018035">
    <property type="entry name" value="Flagellar_FliH/T3SS_HrpE"/>
</dbReference>
<keyword evidence="9" id="KW-1006">Bacterial flagellum protein export</keyword>
<dbReference type="KEGG" id="xyk:GT347_08030"/>
<dbReference type="InterPro" id="IPR000563">
    <property type="entry name" value="Flag_FliH"/>
</dbReference>
<evidence type="ECO:0000313" key="12">
    <source>
        <dbReference type="EMBL" id="QHI97944.1"/>
    </source>
</evidence>
<keyword evidence="12" id="KW-0969">Cilium</keyword>
<proteinExistence type="inferred from homology"/>
<evidence type="ECO:0000256" key="3">
    <source>
        <dbReference type="ARBA" id="ARBA00006602"/>
    </source>
</evidence>
<dbReference type="RefSeq" id="WP_160551461.1">
    <property type="nucleotide sequence ID" value="NZ_CP047650.1"/>
</dbReference>
<name>A0A857J1Z6_9BURK</name>
<accession>A0A857J1Z6</accession>
<keyword evidence="8" id="KW-0653">Protein transport</keyword>
<dbReference type="PANTHER" id="PTHR34982:SF1">
    <property type="entry name" value="FLAGELLAR ASSEMBLY PROTEIN FLIH"/>
    <property type="match status" value="1"/>
</dbReference>
<dbReference type="GO" id="GO:0003774">
    <property type="term" value="F:cytoskeletal motor activity"/>
    <property type="evidence" value="ECO:0007669"/>
    <property type="project" value="InterPro"/>
</dbReference>
<dbReference type="Pfam" id="PF02108">
    <property type="entry name" value="FliH"/>
    <property type="match status" value="1"/>
</dbReference>
<protein>
    <recommendedName>
        <fullName evidence="4">Flagellar assembly protein FliH</fullName>
    </recommendedName>
</protein>
<evidence type="ECO:0000256" key="7">
    <source>
        <dbReference type="ARBA" id="ARBA00022795"/>
    </source>
</evidence>
<dbReference type="InterPro" id="IPR051472">
    <property type="entry name" value="T3SS_Stator/FliH"/>
</dbReference>
<dbReference type="AlphaFoldDB" id="A0A857J1Z6"/>
<evidence type="ECO:0000259" key="11">
    <source>
        <dbReference type="Pfam" id="PF02108"/>
    </source>
</evidence>
<dbReference type="GO" id="GO:0005829">
    <property type="term" value="C:cytosol"/>
    <property type="evidence" value="ECO:0007669"/>
    <property type="project" value="TreeGrafter"/>
</dbReference>
<comment type="function">
    <text evidence="1">Needed for flagellar regrowth and assembly.</text>
</comment>
<evidence type="ECO:0000256" key="5">
    <source>
        <dbReference type="ARBA" id="ARBA00022448"/>
    </source>
</evidence>
<dbReference type="PRINTS" id="PR01003">
    <property type="entry name" value="FLGFLIH"/>
</dbReference>
<dbReference type="GO" id="GO:0044781">
    <property type="term" value="P:bacterial-type flagellum organization"/>
    <property type="evidence" value="ECO:0007669"/>
    <property type="project" value="UniProtKB-KW"/>
</dbReference>
<reference evidence="12 13" key="1">
    <citation type="submission" date="2020-01" db="EMBL/GenBank/DDBJ databases">
        <title>Genome sequencing of strain KACC 21265.</title>
        <authorList>
            <person name="Heo J."/>
            <person name="Kim S.-J."/>
            <person name="Kim J.-S."/>
            <person name="Hong S.-B."/>
            <person name="Kwon S.-W."/>
        </authorList>
    </citation>
    <scope>NUCLEOTIDE SEQUENCE [LARGE SCALE GENOMIC DNA]</scope>
    <source>
        <strain evidence="12 13">KACC 21265</strain>
    </source>
</reference>
<dbReference type="EMBL" id="CP047650">
    <property type="protein sequence ID" value="QHI97944.1"/>
    <property type="molecule type" value="Genomic_DNA"/>
</dbReference>
<organism evidence="12 13">
    <name type="scientific">Xylophilus rhododendri</name>
    <dbReference type="NCBI Taxonomy" id="2697032"/>
    <lineage>
        <taxon>Bacteria</taxon>
        <taxon>Pseudomonadati</taxon>
        <taxon>Pseudomonadota</taxon>
        <taxon>Betaproteobacteria</taxon>
        <taxon>Burkholderiales</taxon>
        <taxon>Xylophilus</taxon>
    </lineage>
</organism>
<dbReference type="GO" id="GO:0015031">
    <property type="term" value="P:protein transport"/>
    <property type="evidence" value="ECO:0007669"/>
    <property type="project" value="UniProtKB-KW"/>
</dbReference>
<sequence>MSDSGSHRYTRFIPDEEIDRAAPWLFAAVDERARLAEEEALRVREAQAAERQPVYLKRIQDAYEAGRQQGYEDGHAEALAEAEKKLEAYIASDAQASAERLAGLTGSMGDSLGQAQDRIAVQVLEMAVAMARQVLRRELAADPHALLPVVREAMGQLIADGRPATVRMHPADLERLRVPLQEEFTGVAVAWVADAAMPASSCQVESSGTVIDGRLQTRWQRAISALGVDMPLEGGDEAPEASAGAADEEAA</sequence>
<keyword evidence="7" id="KW-1005">Bacterial flagellum biogenesis</keyword>
<evidence type="ECO:0000256" key="10">
    <source>
        <dbReference type="SAM" id="MobiDB-lite"/>
    </source>
</evidence>
<dbReference type="Proteomes" id="UP000464787">
    <property type="component" value="Chromosome"/>
</dbReference>
<feature type="domain" description="Flagellar assembly protein FliH/Type III secretion system HrpE" evidence="11">
    <location>
        <begin position="97"/>
        <end position="221"/>
    </location>
</feature>
<dbReference type="GO" id="GO:0071973">
    <property type="term" value="P:bacterial-type flagellum-dependent cell motility"/>
    <property type="evidence" value="ECO:0007669"/>
    <property type="project" value="InterPro"/>
</dbReference>